<gene>
    <name evidence="1" type="ordered locus">Psta_2048</name>
</gene>
<protein>
    <submittedName>
        <fullName evidence="1">Uncharacterized protein</fullName>
    </submittedName>
</protein>
<dbReference type="EMBL" id="CP001848">
    <property type="protein sequence ID" value="ADB16722.1"/>
    <property type="molecule type" value="Genomic_DNA"/>
</dbReference>
<keyword evidence="2" id="KW-1185">Reference proteome</keyword>
<sequence length="320" mass="34087">MTTANMPQLDQLQVVVSDIATHRAVVSVSASRHDTLLQQWLDDGEIEASIRGPRCELSRTLPAGFTLRPAKLGDRSILRCVVTDPSFWSGDLPAIYDVTITRKAAGIAPSTTKRSLGVRPLGRSRGYLTREGKVWIPRLVACDTVPASSLVDSFREQVLGALIDLGGDATIAAQFLAAASQRGCYSVAHCCAASEAELLEQVVLARQFPAVMMACFPANITISERLRDAALGLMLAYRVDRSTDLAALDRGGISALVICGTSAGEITELAHAANFRGPILAQLADGQHTDLAAARAACDQLQRDLAALPNRYLPIAGLVV</sequence>
<organism evidence="1 2">
    <name type="scientific">Pirellula staleyi (strain ATCC 27377 / DSM 6068 / ICPB 4128)</name>
    <name type="common">Pirella staleyi</name>
    <dbReference type="NCBI Taxonomy" id="530564"/>
    <lineage>
        <taxon>Bacteria</taxon>
        <taxon>Pseudomonadati</taxon>
        <taxon>Planctomycetota</taxon>
        <taxon>Planctomycetia</taxon>
        <taxon>Pirellulales</taxon>
        <taxon>Pirellulaceae</taxon>
        <taxon>Pirellula</taxon>
    </lineage>
</organism>
<proteinExistence type="predicted"/>
<dbReference type="STRING" id="530564.Psta_2048"/>
<dbReference type="Proteomes" id="UP000001887">
    <property type="component" value="Chromosome"/>
</dbReference>
<dbReference type="AlphaFoldDB" id="D2R1K3"/>
<dbReference type="OrthoDB" id="292581at2"/>
<evidence type="ECO:0000313" key="2">
    <source>
        <dbReference type="Proteomes" id="UP000001887"/>
    </source>
</evidence>
<dbReference type="KEGG" id="psl:Psta_2048"/>
<dbReference type="HOGENOM" id="CLU_868362_0_0_0"/>
<evidence type="ECO:0000313" key="1">
    <source>
        <dbReference type="EMBL" id="ADB16722.1"/>
    </source>
</evidence>
<name>D2R1K3_PIRSD</name>
<accession>D2R1K3</accession>
<reference evidence="1 2" key="1">
    <citation type="journal article" date="2009" name="Stand. Genomic Sci.">
        <title>Complete genome sequence of Pirellula staleyi type strain (ATCC 27377).</title>
        <authorList>
            <person name="Clum A."/>
            <person name="Tindall B.J."/>
            <person name="Sikorski J."/>
            <person name="Ivanova N."/>
            <person name="Mavrommatis K."/>
            <person name="Lucas S."/>
            <person name="Glavina del Rio T."/>
            <person name="Nolan M."/>
            <person name="Chen F."/>
            <person name="Tice H."/>
            <person name="Pitluck S."/>
            <person name="Cheng J.F."/>
            <person name="Chertkov O."/>
            <person name="Brettin T."/>
            <person name="Han C."/>
            <person name="Detter J.C."/>
            <person name="Kuske C."/>
            <person name="Bruce D."/>
            <person name="Goodwin L."/>
            <person name="Ovchinikova G."/>
            <person name="Pati A."/>
            <person name="Mikhailova N."/>
            <person name="Chen A."/>
            <person name="Palaniappan K."/>
            <person name="Land M."/>
            <person name="Hauser L."/>
            <person name="Chang Y.J."/>
            <person name="Jeffries C.D."/>
            <person name="Chain P."/>
            <person name="Rohde M."/>
            <person name="Goker M."/>
            <person name="Bristow J."/>
            <person name="Eisen J.A."/>
            <person name="Markowitz V."/>
            <person name="Hugenholtz P."/>
            <person name="Kyrpides N.C."/>
            <person name="Klenk H.P."/>
            <person name="Lapidus A."/>
        </authorList>
    </citation>
    <scope>NUCLEOTIDE SEQUENCE [LARGE SCALE GENOMIC DNA]</scope>
    <source>
        <strain evidence="2">ATCC 27377 / DSM 6068 / ICPB 4128</strain>
    </source>
</reference>